<comment type="caution">
    <text evidence="2">The sequence shown here is derived from an EMBL/GenBank/DDBJ whole genome shotgun (WGS) entry which is preliminary data.</text>
</comment>
<dbReference type="EMBL" id="QVIG01000001">
    <property type="protein sequence ID" value="RGD60226.1"/>
    <property type="molecule type" value="Genomic_DNA"/>
</dbReference>
<dbReference type="AlphaFoldDB" id="A0A372ZWJ0"/>
<sequence length="221" mass="21779">MKFSKRAGVMLLAVGAGVLASQGAASAAAPIGPDQVGALEDSLATQQVPADIPLAPLGSRLTAGIPTSLLMPPAPGRTTSSDGALLPEQIVPQLTTGKVGPSAKAELPLPLVDQGADLGKVLLDAPAAPLHAKTPGLTLGQPLSLARDGAGQLADGRLKVDEIDPRLVSGAVQVIPGAKASLGGDDSRLSLTDTAGALAGTTTTTATTVVGQTGLTDLTQL</sequence>
<gene>
    <name evidence="2" type="ORF">DR950_22735</name>
</gene>
<name>A0A372ZWJ0_9ACTN</name>
<keyword evidence="3" id="KW-1185">Reference proteome</keyword>
<evidence type="ECO:0008006" key="4">
    <source>
        <dbReference type="Google" id="ProtNLM"/>
    </source>
</evidence>
<feature type="chain" id="PRO_5016687464" description="ATP-binding protein" evidence="1">
    <location>
        <begin position="28"/>
        <end position="221"/>
    </location>
</feature>
<protein>
    <recommendedName>
        <fullName evidence="4">ATP-binding protein</fullName>
    </recommendedName>
</protein>
<proteinExistence type="predicted"/>
<organism evidence="2 3">
    <name type="scientific">Kitasatospora xanthocidica</name>
    <dbReference type="NCBI Taxonomy" id="83382"/>
    <lineage>
        <taxon>Bacteria</taxon>
        <taxon>Bacillati</taxon>
        <taxon>Actinomycetota</taxon>
        <taxon>Actinomycetes</taxon>
        <taxon>Kitasatosporales</taxon>
        <taxon>Streptomycetaceae</taxon>
        <taxon>Kitasatospora</taxon>
    </lineage>
</organism>
<evidence type="ECO:0000313" key="3">
    <source>
        <dbReference type="Proteomes" id="UP000263377"/>
    </source>
</evidence>
<reference evidence="2 3" key="1">
    <citation type="submission" date="2018-08" db="EMBL/GenBank/DDBJ databases">
        <title>Diversity &amp; Physiological Properties of Lignin-Decomposing Actinobacteria from Soil.</title>
        <authorList>
            <person name="Roh S.G."/>
            <person name="Kim S.B."/>
        </authorList>
    </citation>
    <scope>NUCLEOTIDE SEQUENCE [LARGE SCALE GENOMIC DNA]</scope>
    <source>
        <strain evidence="2 3">MMS17-GH009</strain>
    </source>
</reference>
<keyword evidence="1" id="KW-0732">Signal</keyword>
<evidence type="ECO:0000313" key="2">
    <source>
        <dbReference type="EMBL" id="RGD60226.1"/>
    </source>
</evidence>
<dbReference type="RefSeq" id="WP_049650482.1">
    <property type="nucleotide sequence ID" value="NZ_QVIG01000001.1"/>
</dbReference>
<feature type="signal peptide" evidence="1">
    <location>
        <begin position="1"/>
        <end position="27"/>
    </location>
</feature>
<evidence type="ECO:0000256" key="1">
    <source>
        <dbReference type="SAM" id="SignalP"/>
    </source>
</evidence>
<accession>A0A372ZWJ0</accession>
<dbReference type="Proteomes" id="UP000263377">
    <property type="component" value="Unassembled WGS sequence"/>
</dbReference>